<dbReference type="AlphaFoldDB" id="A0A6B2KWC0"/>
<reference evidence="1 2" key="1">
    <citation type="submission" date="2020-02" db="EMBL/GenBank/DDBJ databases">
        <authorList>
            <person name="Yang Z."/>
        </authorList>
    </citation>
    <scope>NUCLEOTIDE SEQUENCE [LARGE SCALE GENOMIC DNA]</scope>
    <source>
        <strain evidence="1 2">HX-7-9</strain>
    </source>
</reference>
<dbReference type="RefSeq" id="WP_163317996.1">
    <property type="nucleotide sequence ID" value="NZ_JAAGAA010000023.1"/>
</dbReference>
<name>A0A6B2KWC0_9NEIS</name>
<keyword evidence="2" id="KW-1185">Reference proteome</keyword>
<evidence type="ECO:0000313" key="1">
    <source>
        <dbReference type="EMBL" id="NDV14343.1"/>
    </source>
</evidence>
<proteinExistence type="predicted"/>
<protein>
    <submittedName>
        <fullName evidence="1">Transporter substrate-binding domain-containing protein</fullName>
    </submittedName>
</protein>
<dbReference type="EMBL" id="JAAGAA010000023">
    <property type="protein sequence ID" value="NDV14343.1"/>
    <property type="molecule type" value="Genomic_DNA"/>
</dbReference>
<evidence type="ECO:0000313" key="2">
    <source>
        <dbReference type="Proteomes" id="UP000482578"/>
    </source>
</evidence>
<organism evidence="1 2">
    <name type="scientific">Crenobacter caeni</name>
    <dbReference type="NCBI Taxonomy" id="2705474"/>
    <lineage>
        <taxon>Bacteria</taxon>
        <taxon>Pseudomonadati</taxon>
        <taxon>Pseudomonadota</taxon>
        <taxon>Betaproteobacteria</taxon>
        <taxon>Neisseriales</taxon>
        <taxon>Neisseriaceae</taxon>
        <taxon>Crenobacter</taxon>
    </lineage>
</organism>
<dbReference type="SUPFAM" id="SSF53850">
    <property type="entry name" value="Periplasmic binding protein-like II"/>
    <property type="match status" value="1"/>
</dbReference>
<gene>
    <name evidence="1" type="ORF">GZH52_16420</name>
</gene>
<sequence length="240" mass="26466">MWTNATRLPGLLGGLLACLPLLAEARPTVVLMTQQQSPYVEVNADGVPASGLALERVRCAFRRLGTPLEVRLTAWARGQAMVEHGQADGFFPASANAERDRWATLSATVAPQEWRWYLPAGSLLDPGSTEFRQHARVTAYHGSNMARWLQDNGYQLLADPPTHDELLGLLLRKRVDAVLGSQLAMDVQIRAAGAERRVRSVLLLSRPLGVYFGHRFLAGESPDFLQRFNTQLAACQRGQP</sequence>
<dbReference type="Proteomes" id="UP000482578">
    <property type="component" value="Unassembled WGS sequence"/>
</dbReference>
<accession>A0A6B2KWC0</accession>
<comment type="caution">
    <text evidence="1">The sequence shown here is derived from an EMBL/GenBank/DDBJ whole genome shotgun (WGS) entry which is preliminary data.</text>
</comment>
<dbReference type="PROSITE" id="PS51257">
    <property type="entry name" value="PROKAR_LIPOPROTEIN"/>
    <property type="match status" value="1"/>
</dbReference>
<dbReference type="Gene3D" id="3.40.190.10">
    <property type="entry name" value="Periplasmic binding protein-like II"/>
    <property type="match status" value="2"/>
</dbReference>